<reference evidence="3 4" key="1">
    <citation type="submission" date="2019-08" db="EMBL/GenBank/DDBJ databases">
        <title>Actinomadura sp. nov. CYP1-5 isolated from mountain soil.</title>
        <authorList>
            <person name="Songsumanus A."/>
            <person name="Kuncharoen N."/>
            <person name="Kudo T."/>
            <person name="Yuki M."/>
            <person name="Igarashi Y."/>
            <person name="Tanasupawat S."/>
        </authorList>
    </citation>
    <scope>NUCLEOTIDE SEQUENCE [LARGE SCALE GENOMIC DNA]</scope>
    <source>
        <strain evidence="3 4">GKU157</strain>
    </source>
</reference>
<sequence length="356" mass="37270">MVPPTVGGTGRSVSFPPPGRYTWPEGQDSASGPSGEIAFPLVTTPADGPPPSPEWAPEREVTAATAAALIADRFPGLRGAAVERLATGWDNTVFRVGGEWAFRFPRRRIAVPGVEREIAALPVLAPRLPLPVPVPRYAAGPSAGFPWPFWGGRLIEGREFADVRPPDAERGALAAGIGGFLRALHDPALVREAGEGLPLDPMRRADPALRAERTLPRLDALAALGAWDRDPAVEAFLAAARDRRPPDGEPVIVHGDLHVRHLLLGPDGRAAGIIDWGDVCLADPAVDLSLAYAGFGGDARAAFLAAYGPVSPDQEAAARTLALNLSATLAEYAASTGRDALLAESLAGIARAVARP</sequence>
<dbReference type="Proteomes" id="UP000322634">
    <property type="component" value="Unassembled WGS sequence"/>
</dbReference>
<dbReference type="InterPro" id="IPR051678">
    <property type="entry name" value="AGP_Transferase"/>
</dbReference>
<dbReference type="PANTHER" id="PTHR21310">
    <property type="entry name" value="AMINOGLYCOSIDE PHOSPHOTRANSFERASE-RELATED-RELATED"/>
    <property type="match status" value="1"/>
</dbReference>
<proteinExistence type="predicted"/>
<dbReference type="InterPro" id="IPR002575">
    <property type="entry name" value="Aminoglycoside_PTrfase"/>
</dbReference>
<keyword evidence="4" id="KW-1185">Reference proteome</keyword>
<dbReference type="Pfam" id="PF01636">
    <property type="entry name" value="APH"/>
    <property type="match status" value="1"/>
</dbReference>
<gene>
    <name evidence="3" type="ORF">FXF65_39940</name>
</gene>
<dbReference type="EMBL" id="VSFF01000018">
    <property type="protein sequence ID" value="TYC08047.1"/>
    <property type="molecule type" value="Genomic_DNA"/>
</dbReference>
<feature type="domain" description="Aminoglycoside phosphotransferase" evidence="2">
    <location>
        <begin position="82"/>
        <end position="308"/>
    </location>
</feature>
<dbReference type="InterPro" id="IPR011009">
    <property type="entry name" value="Kinase-like_dom_sf"/>
</dbReference>
<evidence type="ECO:0000256" key="1">
    <source>
        <dbReference type="SAM" id="MobiDB-lite"/>
    </source>
</evidence>
<dbReference type="AlphaFoldDB" id="A0A5D0TQG3"/>
<evidence type="ECO:0000259" key="2">
    <source>
        <dbReference type="Pfam" id="PF01636"/>
    </source>
</evidence>
<dbReference type="GO" id="GO:0016740">
    <property type="term" value="F:transferase activity"/>
    <property type="evidence" value="ECO:0007669"/>
    <property type="project" value="UniProtKB-KW"/>
</dbReference>
<dbReference type="PANTHER" id="PTHR21310:SF42">
    <property type="entry name" value="BIFUNCTIONAL AAC_APH"/>
    <property type="match status" value="1"/>
</dbReference>
<protein>
    <submittedName>
        <fullName evidence="3">Phosphotransferase</fullName>
    </submittedName>
</protein>
<organism evidence="3 4">
    <name type="scientific">Actinomadura syzygii</name>
    <dbReference type="NCBI Taxonomy" id="1427538"/>
    <lineage>
        <taxon>Bacteria</taxon>
        <taxon>Bacillati</taxon>
        <taxon>Actinomycetota</taxon>
        <taxon>Actinomycetes</taxon>
        <taxon>Streptosporangiales</taxon>
        <taxon>Thermomonosporaceae</taxon>
        <taxon>Actinomadura</taxon>
    </lineage>
</organism>
<evidence type="ECO:0000313" key="3">
    <source>
        <dbReference type="EMBL" id="TYC08047.1"/>
    </source>
</evidence>
<name>A0A5D0TQG3_9ACTN</name>
<dbReference type="Gene3D" id="3.90.1200.10">
    <property type="match status" value="1"/>
</dbReference>
<dbReference type="OrthoDB" id="9797603at2"/>
<evidence type="ECO:0000313" key="4">
    <source>
        <dbReference type="Proteomes" id="UP000322634"/>
    </source>
</evidence>
<comment type="caution">
    <text evidence="3">The sequence shown here is derived from an EMBL/GenBank/DDBJ whole genome shotgun (WGS) entry which is preliminary data.</text>
</comment>
<feature type="region of interest" description="Disordered" evidence="1">
    <location>
        <begin position="1"/>
        <end position="55"/>
    </location>
</feature>
<keyword evidence="3" id="KW-0808">Transferase</keyword>
<accession>A0A5D0TQG3</accession>
<dbReference type="SUPFAM" id="SSF56112">
    <property type="entry name" value="Protein kinase-like (PK-like)"/>
    <property type="match status" value="1"/>
</dbReference>
<dbReference type="Gene3D" id="3.30.200.20">
    <property type="entry name" value="Phosphorylase Kinase, domain 1"/>
    <property type="match status" value="1"/>
</dbReference>